<reference evidence="2" key="1">
    <citation type="submission" date="2014-11" db="EMBL/GenBank/DDBJ databases">
        <authorList>
            <person name="Otto D Thomas"/>
            <person name="Naeem Raeece"/>
        </authorList>
    </citation>
    <scope>NUCLEOTIDE SEQUENCE</scope>
</reference>
<feature type="compositionally biased region" description="Polar residues" evidence="1">
    <location>
        <begin position="20"/>
        <end position="29"/>
    </location>
</feature>
<accession>A0A0G4HI75</accession>
<name>A0A0G4HI75_9ALVE</name>
<organism evidence="2">
    <name type="scientific">Chromera velia CCMP2878</name>
    <dbReference type="NCBI Taxonomy" id="1169474"/>
    <lineage>
        <taxon>Eukaryota</taxon>
        <taxon>Sar</taxon>
        <taxon>Alveolata</taxon>
        <taxon>Colpodellida</taxon>
        <taxon>Chromeraceae</taxon>
        <taxon>Chromera</taxon>
    </lineage>
</organism>
<proteinExistence type="predicted"/>
<dbReference type="EMBL" id="CDMZ01002747">
    <property type="protein sequence ID" value="CEM43735.1"/>
    <property type="molecule type" value="Genomic_DNA"/>
</dbReference>
<feature type="region of interest" description="Disordered" evidence="1">
    <location>
        <begin position="1"/>
        <end position="38"/>
    </location>
</feature>
<evidence type="ECO:0000313" key="2">
    <source>
        <dbReference type="EMBL" id="CEM43735.1"/>
    </source>
</evidence>
<gene>
    <name evidence="2" type="ORF">Cvel_6928</name>
</gene>
<dbReference type="PhylomeDB" id="A0A0G4HI75"/>
<protein>
    <submittedName>
        <fullName evidence="2">Uncharacterized protein</fullName>
    </submittedName>
</protein>
<dbReference type="VEuPathDB" id="CryptoDB:Cvel_6928"/>
<evidence type="ECO:0000256" key="1">
    <source>
        <dbReference type="SAM" id="MobiDB-lite"/>
    </source>
</evidence>
<sequence length="1882" mass="211716">MLAMFMPQEKKKKQPRPKDTSSLSCTDMSHQGPFLDGRSPWSSAKQFADRLAGSCPDKSPLSLAIDFAKEVQRRLGRFREPRYQSTMGLEHKLAIEQTLESFVLCSAVTSLFWKSDQESFFERSEDLLTVLIEIFGSFRANYEADLGPALAILSFFVKLRHDLTLTQFAHADKIFDFSKLRQFSFWKLQNASSQRLEFLEEVAQAFSLDSTPFTPNPKNPNGLMPNDPEEAVMKAFGNFNMDIYLDSITFKDKEGKTADLSGMREDQALQHQVALLDQVVRTHEQSSHTVEKSFVLPSKGLPQSPAGSEILQNVPSLIGRLSSAHSVAISLTALQSLGRKYGTQLPICLAGGQLIRTLLAYGRLDSVAMAIGWQNPDGGHAMMLDVKVKKRAEEGDEEVDLEVFNTGSGAGNHAEAEHGTDKGDGRLNTLPFYRFSGIPVEKLVESNVLDRLADLVAVVPSQNPEKGEKLNGPEAIYQVALDPLAEWRDLETDALAPESEFVRPQLSGTCTMKSPKVWMQIHKMPTLVDLSSLPAKSHTIRSNDPVFKDVISQMEYNRWKLPAFEEISSKNSVGTPPTFKMPYPHLYTGSQSPVEFVKSIVDAEGKGLPSSSFAPKMRADIVTARLLSLPVPSLLEDPKLFNNKEVWQKLPEAKKDVWMKTLEIQRQPEGAPVVGNYAFFAIEKFSFAEWTRGLTALTYDSYILQKTKDLVSFWQNDRQIMNGHAILHDEYSSCPDSIRDVASNIVKTSRNRSSSPLPYSYLGTVARYLIEKGHVAPKGDSNPCNEPSEDVARTIGWLWTQKEDAVMDAFPSFSFVRLVDLFSFSQSFAHRAGKVERKWKLWGKGKLKWEREEYGSGKQMCAPSVDLPIDVWLIDFYNTADRMDGWRVARGSVDDKEAPFHAMHRNWKARQYATRENELILQTRDDSEKRLIHQPLLNAQTSVPSLISLMQSGQLDLLNNQHRNLIDFILFGGTEQLNVVLKFSDQNSFVIDEVFRSIWEWIEQAEKEQDRAGSSLSQRHAMAIIFAYSVLLRLADLVKETPNRPLDFGGTTFPDAPKASDFLFQKLATSLRTEPGSSHWTRSTKAKAAAALMTHFSRHTPEQSSLSRTDVFRLLGVQAGRMVTAAGSVDEFAFLDQQADSIAAHYAANVMEVIQFLSAQGEGQEDLKAELSSLLRISAPESEDAPRREEMIKAMTWDCQDPDTLELSSFEIPAKDTMLYVPLPKVPSDRHYHFWKQMDDYSSVKTMAVTDKESGLEVMRLRAPSGFISSPPFEIEFGNPDARVSDSAGIVGRVFNPVEYADALREGPNFDFTAFEEFNGVSFFKSTAAGPKEKDCWRVVFYRYYEIGSGNSTFLSFTDCGTAPASSSGGSLVWEQKPSYVLSSDQSLFGDMDRFHRFLVLTDISKGDTAVLLPEKPALFPSNKAETRKSDPDFNKDNKYAVHTVATGPVPGPSGMGLLPADRKQRLIAAYHMHKLGRYDAALNFLLEVSSLERFDEDEGRLAGLIVSDKDSMPKGQAVKFLTLLLAYHSRFSHNDRQVFPTCQTSPGALAGVYRQYVDVHQNLPHRFRLLVSSKAPKNDRQMDLSTSLFLSPVQELEFINFLQREEAGDSDFLDSRRRALWKFLKHPEMAPNFVRNVPVEAEGRLPTDVFWVSLRELVLLLNKCDDRTVKEKDRTSDEAELFFLTTNKPKLWQFPIAEDDYNQNKFCGMVRAIEKASDEKVQFLYKHVWSSAIAWHWEALKDANELLARSVAISALFLNRLKEVDPSVKPDSDQVEELLELPEPSIKKQMRLYNELSDPGKLFERAGERHPMRASLPDDALERLQSADTALISLYQKCFEAETADTSSGPPTAPLLLESSDDFIRKNRQVFAAFPSPSQDQ</sequence>